<dbReference type="InterPro" id="IPR029030">
    <property type="entry name" value="Caspase-like_dom_sf"/>
</dbReference>
<protein>
    <recommendedName>
        <fullName evidence="8">Caspase</fullName>
    </recommendedName>
</protein>
<dbReference type="InterPro" id="IPR011600">
    <property type="entry name" value="Pept_C14_caspase"/>
</dbReference>
<dbReference type="GO" id="GO:0042981">
    <property type="term" value="P:regulation of apoptotic process"/>
    <property type="evidence" value="ECO:0007669"/>
    <property type="project" value="InterPro"/>
</dbReference>
<dbReference type="KEGG" id="clec:106672844"/>
<dbReference type="InterPro" id="IPR001315">
    <property type="entry name" value="CARD"/>
</dbReference>
<evidence type="ECO:0000313" key="7">
    <source>
        <dbReference type="Proteomes" id="UP000494040"/>
    </source>
</evidence>
<evidence type="ECO:0000256" key="1">
    <source>
        <dbReference type="ARBA" id="ARBA00010134"/>
    </source>
</evidence>
<accession>A0A8I6SFP4</accession>
<dbReference type="Gene3D" id="3.40.50.1460">
    <property type="match status" value="1"/>
</dbReference>
<dbReference type="Proteomes" id="UP000494040">
    <property type="component" value="Unassembled WGS sequence"/>
</dbReference>
<dbReference type="GO" id="GO:0006508">
    <property type="term" value="P:proteolysis"/>
    <property type="evidence" value="ECO:0007669"/>
    <property type="project" value="InterPro"/>
</dbReference>
<evidence type="ECO:0008006" key="8">
    <source>
        <dbReference type="Google" id="ProtNLM"/>
    </source>
</evidence>
<dbReference type="CTD" id="39173"/>
<proteinExistence type="inferred from homology"/>
<dbReference type="Gene3D" id="1.10.533.10">
    <property type="entry name" value="Death Domain, Fas"/>
    <property type="match status" value="1"/>
</dbReference>
<dbReference type="InterPro" id="IPR011029">
    <property type="entry name" value="DEATH-like_dom_sf"/>
</dbReference>
<name>A0A8I6SFP4_CIMLE</name>
<dbReference type="InterPro" id="IPR001309">
    <property type="entry name" value="Pept_C14_p20"/>
</dbReference>
<dbReference type="OMA" id="VCYANTP"/>
<organism evidence="6 7">
    <name type="scientific">Cimex lectularius</name>
    <name type="common">Bed bug</name>
    <name type="synonym">Acanthia lectularia</name>
    <dbReference type="NCBI Taxonomy" id="79782"/>
    <lineage>
        <taxon>Eukaryota</taxon>
        <taxon>Metazoa</taxon>
        <taxon>Ecdysozoa</taxon>
        <taxon>Arthropoda</taxon>
        <taxon>Hexapoda</taxon>
        <taxon>Insecta</taxon>
        <taxon>Pterygota</taxon>
        <taxon>Neoptera</taxon>
        <taxon>Paraneoptera</taxon>
        <taxon>Hemiptera</taxon>
        <taxon>Heteroptera</taxon>
        <taxon>Panheteroptera</taxon>
        <taxon>Cimicomorpha</taxon>
        <taxon>Cimicidae</taxon>
        <taxon>Cimex</taxon>
    </lineage>
</organism>
<comment type="similarity">
    <text evidence="1 2">Belongs to the peptidase C14A family.</text>
</comment>
<dbReference type="RefSeq" id="XP_014260070.1">
    <property type="nucleotide sequence ID" value="XM_014404584.2"/>
</dbReference>
<dbReference type="InterPro" id="IPR015917">
    <property type="entry name" value="Pept_C14A"/>
</dbReference>
<evidence type="ECO:0000313" key="6">
    <source>
        <dbReference type="EnsemblMetazoa" id="XP_014260070.1"/>
    </source>
</evidence>
<evidence type="ECO:0000259" key="4">
    <source>
        <dbReference type="PROSITE" id="PS50208"/>
    </source>
</evidence>
<dbReference type="InterPro" id="IPR052039">
    <property type="entry name" value="Caspase-related_regulators"/>
</dbReference>
<reference evidence="6" key="1">
    <citation type="submission" date="2022-01" db="UniProtKB">
        <authorList>
            <consortium name="EnsemblMetazoa"/>
        </authorList>
    </citation>
    <scope>IDENTIFICATION</scope>
</reference>
<dbReference type="SUPFAM" id="SSF52129">
    <property type="entry name" value="Caspase-like"/>
    <property type="match status" value="1"/>
</dbReference>
<feature type="domain" description="Caspase family p20" evidence="4">
    <location>
        <begin position="119"/>
        <end position="244"/>
    </location>
</feature>
<sequence>MDPQHRNIILNNIEALVANTKDYDSLVEHLLDKQVVTRAQLEYINFKVPKEKRCQELYTLITKRGPRAFEQLYNLAYLSGNSNISMIISPNRSTNVDIYMHGEGIPLDFSEEYKLNSNPKGMVLIVNIENTKIKDQQRLGSALDVTHLDELWTNLGHKVIYYIDLTKEAFKQEFKQFVKNFKGDCFTLFLMGHGKQVQDNITVAMTDSRDVNIEWIIKKLSSVKAPHIADKPKLIFIVSCRGDLPDYGIDITKAQDWKYKSLISTDGTQPKIRPSVSNLMLIYPCSPGFVSYRHNNFGSFFIQELVHVFKIFADKECLEDMIKRVDRNLMNHSITFKKGFQTVNVNTIGFNKKLFLKERRNPNNNL</sequence>
<dbReference type="Pfam" id="PF00656">
    <property type="entry name" value="Peptidase_C14"/>
    <property type="match status" value="1"/>
</dbReference>
<dbReference type="PROSITE" id="PS50207">
    <property type="entry name" value="CASPASE_P10"/>
    <property type="match status" value="1"/>
</dbReference>
<evidence type="ECO:0000256" key="2">
    <source>
        <dbReference type="RuleBase" id="RU003971"/>
    </source>
</evidence>
<dbReference type="PANTHER" id="PTHR22576">
    <property type="entry name" value="MUCOSA ASSOCIATED LYMPHOID TISSUE LYMPHOMA TRANSLOCATION PROTEIN 1/PARACASPASE"/>
    <property type="match status" value="1"/>
</dbReference>
<dbReference type="OrthoDB" id="6097640at2759"/>
<evidence type="ECO:0000259" key="3">
    <source>
        <dbReference type="PROSITE" id="PS50207"/>
    </source>
</evidence>
<keyword evidence="7" id="KW-1185">Reference proteome</keyword>
<dbReference type="PROSITE" id="PS50208">
    <property type="entry name" value="CASPASE_P20"/>
    <property type="match status" value="1"/>
</dbReference>
<dbReference type="EnsemblMetazoa" id="XM_014404584.2">
    <property type="protein sequence ID" value="XP_014260070.1"/>
    <property type="gene ID" value="LOC106672844"/>
</dbReference>
<feature type="domain" description="Caspase family p10" evidence="3">
    <location>
        <begin position="274"/>
        <end position="329"/>
    </location>
</feature>
<dbReference type="InterPro" id="IPR002138">
    <property type="entry name" value="Pept_C14_p10"/>
</dbReference>
<dbReference type="GO" id="GO:0004197">
    <property type="term" value="F:cysteine-type endopeptidase activity"/>
    <property type="evidence" value="ECO:0007669"/>
    <property type="project" value="InterPro"/>
</dbReference>
<dbReference type="PANTHER" id="PTHR22576:SF41">
    <property type="entry name" value="CASPASE 14, APOPTOSIS-RELATED CYSTEINE PEPTIDASE"/>
    <property type="match status" value="1"/>
</dbReference>
<dbReference type="SMART" id="SM00115">
    <property type="entry name" value="CASc"/>
    <property type="match status" value="1"/>
</dbReference>
<dbReference type="GeneID" id="106672844"/>
<dbReference type="PRINTS" id="PR00376">
    <property type="entry name" value="IL1BCENZYME"/>
</dbReference>
<dbReference type="SUPFAM" id="SSF47986">
    <property type="entry name" value="DEATH domain"/>
    <property type="match status" value="1"/>
</dbReference>
<evidence type="ECO:0000259" key="5">
    <source>
        <dbReference type="PROSITE" id="PS50209"/>
    </source>
</evidence>
<dbReference type="AlphaFoldDB" id="A0A8I6SFP4"/>
<dbReference type="PROSITE" id="PS50209">
    <property type="entry name" value="CARD"/>
    <property type="match status" value="1"/>
</dbReference>
<feature type="domain" description="CARD" evidence="5">
    <location>
        <begin position="1"/>
        <end position="74"/>
    </location>
</feature>